<evidence type="ECO:0000313" key="3">
    <source>
        <dbReference type="EMBL" id="MFC4335514.1"/>
    </source>
</evidence>
<dbReference type="Proteomes" id="UP001595823">
    <property type="component" value="Unassembled WGS sequence"/>
</dbReference>
<keyword evidence="4" id="KW-1185">Reference proteome</keyword>
<comment type="caution">
    <text evidence="3">The sequence shown here is derived from an EMBL/GenBank/DDBJ whole genome shotgun (WGS) entry which is preliminary data.</text>
</comment>
<evidence type="ECO:0000259" key="2">
    <source>
        <dbReference type="Pfam" id="PF20578"/>
    </source>
</evidence>
<dbReference type="CDD" id="cd08983">
    <property type="entry name" value="GH43_Bt3655-like"/>
    <property type="match status" value="1"/>
</dbReference>
<dbReference type="Gene3D" id="2.115.10.20">
    <property type="entry name" value="Glycosyl hydrolase domain, family 43"/>
    <property type="match status" value="1"/>
</dbReference>
<dbReference type="PROSITE" id="PS51318">
    <property type="entry name" value="TAT"/>
    <property type="match status" value="1"/>
</dbReference>
<evidence type="ECO:0000313" key="4">
    <source>
        <dbReference type="Proteomes" id="UP001595823"/>
    </source>
</evidence>
<organism evidence="3 4">
    <name type="scientific">Salininema proteolyticum</name>
    <dbReference type="NCBI Taxonomy" id="1607685"/>
    <lineage>
        <taxon>Bacteria</taxon>
        <taxon>Bacillati</taxon>
        <taxon>Actinomycetota</taxon>
        <taxon>Actinomycetes</taxon>
        <taxon>Glycomycetales</taxon>
        <taxon>Glycomycetaceae</taxon>
        <taxon>Salininema</taxon>
    </lineage>
</organism>
<protein>
    <submittedName>
        <fullName evidence="3">Immunoglobulin-like domain-containing protein</fullName>
    </submittedName>
</protein>
<dbReference type="RefSeq" id="WP_380620437.1">
    <property type="nucleotide sequence ID" value="NZ_JBHSDK010000013.1"/>
</dbReference>
<feature type="domain" description="Atrophied bacterial Ig" evidence="2">
    <location>
        <begin position="52"/>
        <end position="120"/>
    </location>
</feature>
<dbReference type="PANTHER" id="PTHR43301">
    <property type="entry name" value="ARABINAN ENDO-1,5-ALPHA-L-ARABINOSIDASE"/>
    <property type="match status" value="1"/>
</dbReference>
<gene>
    <name evidence="3" type="ORF">ACFPET_09915</name>
</gene>
<name>A0ABV8TXM0_9ACTN</name>
<dbReference type="InterPro" id="IPR046780">
    <property type="entry name" value="aBig_2"/>
</dbReference>
<sequence length="438" mass="48280">MTRRRTAVAAGAALAALAVAVAPGSAAAKNGHLADRADVREAVEELSVVNIDDPRSALNLPAEGAEETRISWRSSREDVLSSDGRVNRPEPGSDAVAVTLTATVEKDRARAKKRFTTEVPALPEQEDYAGYFFTYFTGEGFPDGEQVYAALSDGEDPTSFSELNGGAPVLTTDQGEEGARDPFLIRSPEGDRFYLIATDLKIHGNGDWDGAQRHGSRSIMVWESTDLVDWSEGRLVEVSPESAGNTWAPEAYWDDEIDAYVVFWASKLYETPDHSDDTYNRMMYSTTRDFVDFTEPRVWVDKGYSTIDSTIAEDDGVYYRFTKDERSNTGDSPCGKFILSETSESLRDTDWDFQSECIGAGAISQGEGPLVFKSNTEEKWYMFIDEYGGRGYVAFETTDLAAGTWTEAAGQSLPEHPRHGTVVPVTASEYERIQQAWG</sequence>
<dbReference type="Pfam" id="PF20578">
    <property type="entry name" value="aBig_2"/>
    <property type="match status" value="1"/>
</dbReference>
<dbReference type="EMBL" id="JBHSDK010000013">
    <property type="protein sequence ID" value="MFC4335514.1"/>
    <property type="molecule type" value="Genomic_DNA"/>
</dbReference>
<keyword evidence="1" id="KW-0732">Signal</keyword>
<proteinExistence type="predicted"/>
<dbReference type="SUPFAM" id="SSF75005">
    <property type="entry name" value="Arabinanase/levansucrase/invertase"/>
    <property type="match status" value="1"/>
</dbReference>
<dbReference type="InterPro" id="IPR006311">
    <property type="entry name" value="TAT_signal"/>
</dbReference>
<accession>A0ABV8TXM0</accession>
<dbReference type="InterPro" id="IPR023296">
    <property type="entry name" value="Glyco_hydro_beta-prop_sf"/>
</dbReference>
<evidence type="ECO:0000256" key="1">
    <source>
        <dbReference type="SAM" id="SignalP"/>
    </source>
</evidence>
<dbReference type="InterPro" id="IPR050727">
    <property type="entry name" value="GH43_arabinanases"/>
</dbReference>
<reference evidence="4" key="1">
    <citation type="journal article" date="2019" name="Int. J. Syst. Evol. Microbiol.">
        <title>The Global Catalogue of Microorganisms (GCM) 10K type strain sequencing project: providing services to taxonomists for standard genome sequencing and annotation.</title>
        <authorList>
            <consortium name="The Broad Institute Genomics Platform"/>
            <consortium name="The Broad Institute Genome Sequencing Center for Infectious Disease"/>
            <person name="Wu L."/>
            <person name="Ma J."/>
        </authorList>
    </citation>
    <scope>NUCLEOTIDE SEQUENCE [LARGE SCALE GENOMIC DNA]</scope>
    <source>
        <strain evidence="4">IBRC-M 10908</strain>
    </source>
</reference>
<dbReference type="PANTHER" id="PTHR43301:SF3">
    <property type="entry name" value="ARABINAN ENDO-1,5-ALPHA-L-ARABINOSIDASE A-RELATED"/>
    <property type="match status" value="1"/>
</dbReference>
<feature type="chain" id="PRO_5047539409" evidence="1">
    <location>
        <begin position="29"/>
        <end position="438"/>
    </location>
</feature>
<feature type="signal peptide" evidence="1">
    <location>
        <begin position="1"/>
        <end position="28"/>
    </location>
</feature>